<dbReference type="SUPFAM" id="SSF81296">
    <property type="entry name" value="E set domains"/>
    <property type="match status" value="1"/>
</dbReference>
<dbReference type="GO" id="GO:0015031">
    <property type="term" value="P:protein transport"/>
    <property type="evidence" value="ECO:0007669"/>
    <property type="project" value="TreeGrafter"/>
</dbReference>
<dbReference type="PANTHER" id="PTHR11188:SF17">
    <property type="entry name" value="FI21816P1"/>
    <property type="match status" value="1"/>
</dbReference>
<evidence type="ECO:0000313" key="3">
    <source>
        <dbReference type="EMBL" id="OMJ68275.1"/>
    </source>
</evidence>
<dbReference type="InterPro" id="IPR050357">
    <property type="entry name" value="Arrestin_domain-protein"/>
</dbReference>
<dbReference type="GO" id="GO:0005737">
    <property type="term" value="C:cytoplasm"/>
    <property type="evidence" value="ECO:0007669"/>
    <property type="project" value="TreeGrafter"/>
</dbReference>
<gene>
    <name evidence="3" type="ORF">SteCoe_34328</name>
</gene>
<dbReference type="Pfam" id="PF02752">
    <property type="entry name" value="Arrestin_C"/>
    <property type="match status" value="1"/>
</dbReference>
<dbReference type="InterPro" id="IPR014752">
    <property type="entry name" value="Arrestin-like_C"/>
</dbReference>
<evidence type="ECO:0000259" key="2">
    <source>
        <dbReference type="Pfam" id="PF02752"/>
    </source>
</evidence>
<feature type="domain" description="Arrestin-like N-terminal" evidence="1">
    <location>
        <begin position="16"/>
        <end position="139"/>
    </location>
</feature>
<dbReference type="InterPro" id="IPR011021">
    <property type="entry name" value="Arrestin-like_N"/>
</dbReference>
<dbReference type="InterPro" id="IPR011022">
    <property type="entry name" value="Arrestin_C-like"/>
</dbReference>
<dbReference type="AlphaFoldDB" id="A0A1R2AUZ2"/>
<name>A0A1R2AUZ2_9CILI</name>
<dbReference type="EMBL" id="MPUH01001357">
    <property type="protein sequence ID" value="OMJ68275.1"/>
    <property type="molecule type" value="Genomic_DNA"/>
</dbReference>
<proteinExistence type="predicted"/>
<dbReference type="Pfam" id="PF00339">
    <property type="entry name" value="Arrestin_N"/>
    <property type="match status" value="1"/>
</dbReference>
<keyword evidence="4" id="KW-1185">Reference proteome</keyword>
<dbReference type="PANTHER" id="PTHR11188">
    <property type="entry name" value="ARRESTIN DOMAIN CONTAINING PROTEIN"/>
    <property type="match status" value="1"/>
</dbReference>
<organism evidence="3 4">
    <name type="scientific">Stentor coeruleus</name>
    <dbReference type="NCBI Taxonomy" id="5963"/>
    <lineage>
        <taxon>Eukaryota</taxon>
        <taxon>Sar</taxon>
        <taxon>Alveolata</taxon>
        <taxon>Ciliophora</taxon>
        <taxon>Postciliodesmatophora</taxon>
        <taxon>Heterotrichea</taxon>
        <taxon>Heterotrichida</taxon>
        <taxon>Stentoridae</taxon>
        <taxon>Stentor</taxon>
    </lineage>
</organism>
<evidence type="ECO:0000313" key="4">
    <source>
        <dbReference type="Proteomes" id="UP000187209"/>
    </source>
</evidence>
<reference evidence="3 4" key="1">
    <citation type="submission" date="2016-11" db="EMBL/GenBank/DDBJ databases">
        <title>The macronuclear genome of Stentor coeruleus: a giant cell with tiny introns.</title>
        <authorList>
            <person name="Slabodnick M."/>
            <person name="Ruby J.G."/>
            <person name="Reiff S.B."/>
            <person name="Swart E.C."/>
            <person name="Gosai S."/>
            <person name="Prabakaran S."/>
            <person name="Witkowska E."/>
            <person name="Larue G.E."/>
            <person name="Fisher S."/>
            <person name="Freeman R.M."/>
            <person name="Gunawardena J."/>
            <person name="Chu W."/>
            <person name="Stover N.A."/>
            <person name="Gregory B.D."/>
            <person name="Nowacki M."/>
            <person name="Derisi J."/>
            <person name="Roy S.W."/>
            <person name="Marshall W.F."/>
            <person name="Sood P."/>
        </authorList>
    </citation>
    <scope>NUCLEOTIDE SEQUENCE [LARGE SCALE GENOMIC DNA]</scope>
    <source>
        <strain evidence="3">WM001</strain>
    </source>
</reference>
<accession>A0A1R2AUZ2</accession>
<protein>
    <submittedName>
        <fullName evidence="3">Uncharacterized protein</fullName>
    </submittedName>
</protein>
<dbReference type="Proteomes" id="UP000187209">
    <property type="component" value="Unassembled WGS sequence"/>
</dbReference>
<dbReference type="Gene3D" id="2.60.40.640">
    <property type="match status" value="2"/>
</dbReference>
<feature type="domain" description="Arrestin C-terminal-like" evidence="2">
    <location>
        <begin position="182"/>
        <end position="321"/>
    </location>
</feature>
<dbReference type="InterPro" id="IPR014756">
    <property type="entry name" value="Ig_E-set"/>
</dbReference>
<dbReference type="OrthoDB" id="291852at2759"/>
<comment type="caution">
    <text evidence="3">The sequence shown here is derived from an EMBL/GenBank/DDBJ whole genome shotgun (WGS) entry which is preliminary data.</text>
</comment>
<evidence type="ECO:0000259" key="1">
    <source>
        <dbReference type="Pfam" id="PF00339"/>
    </source>
</evidence>
<sequence length="358" mass="40084">MGANNAHGGMAVQLENSSYQTGAEVVGMIHISLTASISPSTLYLCFVGKEKTKWVEARTVSHTGPDGKIQHTTEYDHHSGKHYVCKYSFPIMKWDGGINQGNYSMPFSFRLPDNVPGSFNYEKDSNLASISYKIRMKLVGTSNELVKGKTLIHIRQNFDERFNQEISQNINAKLKTWCCVDQGTCKINVSYPQNSYNPSQIVQCHAQIDNSQSKLVVAGVVCNLFYSIRLKDHNGKTHFVKESILKNTVPIKIASGTSLLNTSAVEIKQDLPSIAHLLQSRYTTKGHLIECIYTNEVKADMDGVCMCCGDTPSINSYVNIVPNFVMPQMYMPPAPANWNPQMLQPIALQYDPRYEVQR</sequence>